<evidence type="ECO:0008006" key="4">
    <source>
        <dbReference type="Google" id="ProtNLM"/>
    </source>
</evidence>
<name>A0A383UKM8_BLUHO</name>
<keyword evidence="1" id="KW-0732">Signal</keyword>
<sequence length="160" mass="17473">MSGRAFCLFLWMVIMVSARTIASSSGAPRSFSVLDFTTFAPAAGNPVPASIHFKLNDDRANSSTIICSASGNVIGSLETCRDRNVTFLYEDDYLDINETYLDLFSNETRQVSGGVDIIGYCYPSQPPQPNGYGTECLTYTGQVSGVFSEDPSEEGIHRKR</sequence>
<protein>
    <recommendedName>
        <fullName evidence="4">AA1-like domain-containing protein</fullName>
    </recommendedName>
</protein>
<evidence type="ECO:0000256" key="1">
    <source>
        <dbReference type="SAM" id="SignalP"/>
    </source>
</evidence>
<gene>
    <name evidence="2" type="ORF">BLGHR1_11020</name>
</gene>
<dbReference type="AlphaFoldDB" id="A0A383UKM8"/>
<evidence type="ECO:0000313" key="2">
    <source>
        <dbReference type="EMBL" id="SZF00288.1"/>
    </source>
</evidence>
<proteinExistence type="predicted"/>
<accession>A0A383UKM8</accession>
<dbReference type="EMBL" id="UNSH01000008">
    <property type="protein sequence ID" value="SZF00288.1"/>
    <property type="molecule type" value="Genomic_DNA"/>
</dbReference>
<evidence type="ECO:0000313" key="3">
    <source>
        <dbReference type="Proteomes" id="UP000275772"/>
    </source>
</evidence>
<feature type="signal peptide" evidence="1">
    <location>
        <begin position="1"/>
        <end position="18"/>
    </location>
</feature>
<dbReference type="Proteomes" id="UP000275772">
    <property type="component" value="Unassembled WGS sequence"/>
</dbReference>
<reference evidence="2 3" key="1">
    <citation type="submission" date="2017-11" db="EMBL/GenBank/DDBJ databases">
        <authorList>
            <person name="Kracher B."/>
        </authorList>
    </citation>
    <scope>NUCLEOTIDE SEQUENCE [LARGE SCALE GENOMIC DNA]</scope>
    <source>
        <strain evidence="2 3">RACE1</strain>
    </source>
</reference>
<feature type="chain" id="PRO_5016632720" description="AA1-like domain-containing protein" evidence="1">
    <location>
        <begin position="19"/>
        <end position="160"/>
    </location>
</feature>
<organism evidence="2 3">
    <name type="scientific">Blumeria hordei</name>
    <name type="common">Barley powdery mildew</name>
    <name type="synonym">Blumeria graminis f. sp. hordei</name>
    <dbReference type="NCBI Taxonomy" id="2867405"/>
    <lineage>
        <taxon>Eukaryota</taxon>
        <taxon>Fungi</taxon>
        <taxon>Dikarya</taxon>
        <taxon>Ascomycota</taxon>
        <taxon>Pezizomycotina</taxon>
        <taxon>Leotiomycetes</taxon>
        <taxon>Erysiphales</taxon>
        <taxon>Erysiphaceae</taxon>
        <taxon>Blumeria</taxon>
    </lineage>
</organism>
<dbReference type="VEuPathDB" id="FungiDB:BLGHR1_11020"/>